<sequence length="333" mass="34437">MTWTDGRLTRRTLTLGGLALPGLALAACSDPASSASGASGSAAGGASDGGGSGTAAIDTSGTQERIRSTKDDAIAATVPADIAADGKLTVGSLTGGTPPLVFLADDNTTTIGSEIDIAQLVADKLGLEMDLQLTSWDNWPLKLEAGEYEVVHGNVGINAARLEKFDFASYRAAFMTFLVSKGAGFELGEPESISGHVIAVGSGTNQEQILTTWNSQLSAAGKEPAELKNFSSDADVLLALGSGRIDAYFAPFATMTYIAATRDDVETQGRIDAGWPNKTLVAATFPRGSGLAEPYAAAINALMAEGTYTQVLDRWGLADEALTESTVHTQENP</sequence>
<dbReference type="SUPFAM" id="SSF53850">
    <property type="entry name" value="Periplasmic binding protein-like II"/>
    <property type="match status" value="1"/>
</dbReference>
<dbReference type="CDD" id="cd01004">
    <property type="entry name" value="PBP2_MidA_like"/>
    <property type="match status" value="1"/>
</dbReference>
<dbReference type="PANTHER" id="PTHR35936:SF17">
    <property type="entry name" value="ARGININE-BINDING EXTRACELLULAR PROTEIN ARTP"/>
    <property type="match status" value="1"/>
</dbReference>
<dbReference type="PROSITE" id="PS51257">
    <property type="entry name" value="PROKAR_LIPOPROTEIN"/>
    <property type="match status" value="1"/>
</dbReference>
<dbReference type="RefSeq" id="WP_263594680.1">
    <property type="nucleotide sequence ID" value="NZ_CP107020.1"/>
</dbReference>
<feature type="compositionally biased region" description="Gly residues" evidence="2">
    <location>
        <begin position="42"/>
        <end position="53"/>
    </location>
</feature>
<dbReference type="EMBL" id="CP107020">
    <property type="protein sequence ID" value="UYG17471.1"/>
    <property type="molecule type" value="Genomic_DNA"/>
</dbReference>
<keyword evidence="6" id="KW-1185">Reference proteome</keyword>
<evidence type="ECO:0000313" key="5">
    <source>
        <dbReference type="EMBL" id="UYG17471.1"/>
    </source>
</evidence>
<accession>A0ABY6G3U7</accession>
<proteinExistence type="predicted"/>
<feature type="domain" description="Solute-binding protein family 3/N-terminal" evidence="4">
    <location>
        <begin position="87"/>
        <end position="319"/>
    </location>
</feature>
<dbReference type="Proteomes" id="UP001164305">
    <property type="component" value="Chromosome"/>
</dbReference>
<name>A0ABY6G3U7_9MICO</name>
<evidence type="ECO:0000259" key="4">
    <source>
        <dbReference type="SMART" id="SM00062"/>
    </source>
</evidence>
<dbReference type="Gene3D" id="3.40.190.10">
    <property type="entry name" value="Periplasmic binding protein-like II"/>
    <property type="match status" value="2"/>
</dbReference>
<feature type="chain" id="PRO_5047155022" evidence="3">
    <location>
        <begin position="27"/>
        <end position="333"/>
    </location>
</feature>
<evidence type="ECO:0000256" key="1">
    <source>
        <dbReference type="ARBA" id="ARBA00022729"/>
    </source>
</evidence>
<gene>
    <name evidence="5" type="ORF">BRM3_03315</name>
</gene>
<reference evidence="5" key="1">
    <citation type="submission" date="2022-10" db="EMBL/GenBank/DDBJ databases">
        <title>Whole-Genome Sequencing of Brachybacterium huguangmaarense BRM-3, Isolated from Betula schmidtii.</title>
        <authorList>
            <person name="Haam D."/>
        </authorList>
    </citation>
    <scope>NUCLEOTIDE SEQUENCE</scope>
    <source>
        <strain evidence="5">BRM-3</strain>
    </source>
</reference>
<evidence type="ECO:0000256" key="3">
    <source>
        <dbReference type="SAM" id="SignalP"/>
    </source>
</evidence>
<feature type="region of interest" description="Disordered" evidence="2">
    <location>
        <begin position="36"/>
        <end position="70"/>
    </location>
</feature>
<dbReference type="InterPro" id="IPR001638">
    <property type="entry name" value="Solute-binding_3/MltF_N"/>
</dbReference>
<protein>
    <submittedName>
        <fullName evidence="5">ABC transporter substrate-binding protein</fullName>
    </submittedName>
</protein>
<dbReference type="PANTHER" id="PTHR35936">
    <property type="entry name" value="MEMBRANE-BOUND LYTIC MUREIN TRANSGLYCOSYLASE F"/>
    <property type="match status" value="1"/>
</dbReference>
<dbReference type="SMART" id="SM00062">
    <property type="entry name" value="PBPb"/>
    <property type="match status" value="1"/>
</dbReference>
<organism evidence="5 6">
    <name type="scientific">Brachybacterium huguangmaarense</name>
    <dbReference type="NCBI Taxonomy" id="1652028"/>
    <lineage>
        <taxon>Bacteria</taxon>
        <taxon>Bacillati</taxon>
        <taxon>Actinomycetota</taxon>
        <taxon>Actinomycetes</taxon>
        <taxon>Micrococcales</taxon>
        <taxon>Dermabacteraceae</taxon>
        <taxon>Brachybacterium</taxon>
    </lineage>
</organism>
<keyword evidence="1 3" id="KW-0732">Signal</keyword>
<evidence type="ECO:0000313" key="6">
    <source>
        <dbReference type="Proteomes" id="UP001164305"/>
    </source>
</evidence>
<evidence type="ECO:0000256" key="2">
    <source>
        <dbReference type="SAM" id="MobiDB-lite"/>
    </source>
</evidence>
<feature type="signal peptide" evidence="3">
    <location>
        <begin position="1"/>
        <end position="26"/>
    </location>
</feature>
<dbReference type="Pfam" id="PF00497">
    <property type="entry name" value="SBP_bac_3"/>
    <property type="match status" value="1"/>
</dbReference>